<name>A0A6V8N7X7_9BACT</name>
<dbReference type="EMBL" id="BLXZ01000004">
    <property type="protein sequence ID" value="GFO68682.1"/>
    <property type="molecule type" value="Genomic_DNA"/>
</dbReference>
<keyword evidence="8" id="KW-1185">Reference proteome</keyword>
<feature type="domain" description="4Fe-4S ferredoxin-type" evidence="6">
    <location>
        <begin position="134"/>
        <end position="163"/>
    </location>
</feature>
<feature type="domain" description="4Fe-4S ferredoxin-type" evidence="6">
    <location>
        <begin position="57"/>
        <end position="86"/>
    </location>
</feature>
<feature type="compositionally biased region" description="Polar residues" evidence="5">
    <location>
        <begin position="1"/>
        <end position="10"/>
    </location>
</feature>
<protein>
    <submittedName>
        <fullName evidence="7">Tetrathionate reductase subunit B</fullName>
    </submittedName>
</protein>
<organism evidence="7 8">
    <name type="scientific">Geomonas limicola</name>
    <dbReference type="NCBI Taxonomy" id="2740186"/>
    <lineage>
        <taxon>Bacteria</taxon>
        <taxon>Pseudomonadati</taxon>
        <taxon>Thermodesulfobacteriota</taxon>
        <taxon>Desulfuromonadia</taxon>
        <taxon>Geobacterales</taxon>
        <taxon>Geobacteraceae</taxon>
        <taxon>Geomonas</taxon>
    </lineage>
</organism>
<keyword evidence="2" id="KW-0479">Metal-binding</keyword>
<keyword evidence="1" id="KW-0004">4Fe-4S</keyword>
<dbReference type="InterPro" id="IPR017896">
    <property type="entry name" value="4Fe4S_Fe-S-bd"/>
</dbReference>
<keyword evidence="4" id="KW-0411">Iron-sulfur</keyword>
<evidence type="ECO:0000256" key="2">
    <source>
        <dbReference type="ARBA" id="ARBA00022723"/>
    </source>
</evidence>
<feature type="region of interest" description="Disordered" evidence="5">
    <location>
        <begin position="1"/>
        <end position="23"/>
    </location>
</feature>
<evidence type="ECO:0000313" key="8">
    <source>
        <dbReference type="Proteomes" id="UP000587586"/>
    </source>
</evidence>
<dbReference type="PANTHER" id="PTHR43177">
    <property type="entry name" value="PROTEIN NRFC"/>
    <property type="match status" value="1"/>
</dbReference>
<accession>A0A6V8N7X7</accession>
<evidence type="ECO:0000256" key="1">
    <source>
        <dbReference type="ARBA" id="ARBA00022485"/>
    </source>
</evidence>
<evidence type="ECO:0000256" key="3">
    <source>
        <dbReference type="ARBA" id="ARBA00023004"/>
    </source>
</evidence>
<evidence type="ECO:0000259" key="6">
    <source>
        <dbReference type="PROSITE" id="PS51379"/>
    </source>
</evidence>
<dbReference type="Pfam" id="PF13247">
    <property type="entry name" value="Fer4_11"/>
    <property type="match status" value="1"/>
</dbReference>
<dbReference type="GO" id="GO:0046872">
    <property type="term" value="F:metal ion binding"/>
    <property type="evidence" value="ECO:0007669"/>
    <property type="project" value="UniProtKB-KW"/>
</dbReference>
<evidence type="ECO:0000313" key="7">
    <source>
        <dbReference type="EMBL" id="GFO68682.1"/>
    </source>
</evidence>
<dbReference type="Pfam" id="PF12797">
    <property type="entry name" value="Fer4_2"/>
    <property type="match status" value="1"/>
</dbReference>
<comment type="caution">
    <text evidence="7">The sequence shown here is derived from an EMBL/GenBank/DDBJ whole genome shotgun (WGS) entry which is preliminary data.</text>
</comment>
<proteinExistence type="predicted"/>
<dbReference type="Gene3D" id="3.30.70.20">
    <property type="match status" value="2"/>
</dbReference>
<dbReference type="PANTHER" id="PTHR43177:SF3">
    <property type="entry name" value="PROTEIN NRFC HOMOLOG"/>
    <property type="match status" value="1"/>
</dbReference>
<reference evidence="8" key="1">
    <citation type="submission" date="2020-06" db="EMBL/GenBank/DDBJ databases">
        <title>Draft genomic sequecing of Geomonas sp. Red745.</title>
        <authorList>
            <person name="Itoh H."/>
            <person name="Xu Z.X."/>
            <person name="Ushijima N."/>
            <person name="Masuda Y."/>
            <person name="Shiratori Y."/>
            <person name="Senoo K."/>
        </authorList>
    </citation>
    <scope>NUCLEOTIDE SEQUENCE [LARGE SCALE GENOMIC DNA]</scope>
    <source>
        <strain evidence="8">Red745</strain>
    </source>
</reference>
<dbReference type="RefSeq" id="WP_183361235.1">
    <property type="nucleotide sequence ID" value="NZ_BLXZ01000004.1"/>
</dbReference>
<evidence type="ECO:0000256" key="4">
    <source>
        <dbReference type="ARBA" id="ARBA00023014"/>
    </source>
</evidence>
<dbReference type="Proteomes" id="UP000587586">
    <property type="component" value="Unassembled WGS sequence"/>
</dbReference>
<dbReference type="PROSITE" id="PS51318">
    <property type="entry name" value="TAT"/>
    <property type="match status" value="1"/>
</dbReference>
<dbReference type="InterPro" id="IPR006311">
    <property type="entry name" value="TAT_signal"/>
</dbReference>
<dbReference type="CDD" id="cd10551">
    <property type="entry name" value="PsrB"/>
    <property type="match status" value="1"/>
</dbReference>
<dbReference type="GO" id="GO:0051539">
    <property type="term" value="F:4 iron, 4 sulfur cluster binding"/>
    <property type="evidence" value="ECO:0007669"/>
    <property type="project" value="UniProtKB-KW"/>
</dbReference>
<dbReference type="InterPro" id="IPR050954">
    <property type="entry name" value="ET_IronSulfur_Cluster-Binding"/>
</dbReference>
<sequence>MTSTEGTPSLPQDDLHPESVTQHTSRRAFLTQTVLGILAAGSARSAGAAEKVAEQRWRMIIDLNRCTGCQSCVIACKAQNDTAPQQFNTRILIEESKDTHGSRVAFTPVQCNQCENPPCVPSCAPNATFKLPNGIVVTDWERCSATLSCISACPYEARYPDPRHGNKVDKCDFCLHRLVKGLNPACVDACPSRARLFGNALAPEGEFAQYLSRNDLVSRKPELGITTSLLYVPLRARSGRTA</sequence>
<gene>
    <name evidence="7" type="primary">ttrB</name>
    <name evidence="7" type="ORF">GMLC_22610</name>
</gene>
<keyword evidence="3" id="KW-0408">Iron</keyword>
<evidence type="ECO:0000256" key="5">
    <source>
        <dbReference type="SAM" id="MobiDB-lite"/>
    </source>
</evidence>
<dbReference type="SUPFAM" id="SSF54862">
    <property type="entry name" value="4Fe-4S ferredoxins"/>
    <property type="match status" value="1"/>
</dbReference>
<dbReference type="PROSITE" id="PS51379">
    <property type="entry name" value="4FE4S_FER_2"/>
    <property type="match status" value="2"/>
</dbReference>
<dbReference type="AlphaFoldDB" id="A0A6V8N7X7"/>